<evidence type="ECO:0000313" key="1">
    <source>
        <dbReference type="EMBL" id="CAH2230008.1"/>
    </source>
</evidence>
<proteinExistence type="predicted"/>
<dbReference type="OrthoDB" id="331765at2759"/>
<name>A0A8S4R4J6_9NEOP</name>
<gene>
    <name evidence="1" type="primary">jg20221</name>
    <name evidence="1" type="ORF">PAEG_LOCUS9287</name>
</gene>
<accession>A0A8S4R4J6</accession>
<dbReference type="EMBL" id="CAKXAJ010024767">
    <property type="protein sequence ID" value="CAH2230008.1"/>
    <property type="molecule type" value="Genomic_DNA"/>
</dbReference>
<organism evidence="1 2">
    <name type="scientific">Pararge aegeria aegeria</name>
    <dbReference type="NCBI Taxonomy" id="348720"/>
    <lineage>
        <taxon>Eukaryota</taxon>
        <taxon>Metazoa</taxon>
        <taxon>Ecdysozoa</taxon>
        <taxon>Arthropoda</taxon>
        <taxon>Hexapoda</taxon>
        <taxon>Insecta</taxon>
        <taxon>Pterygota</taxon>
        <taxon>Neoptera</taxon>
        <taxon>Endopterygota</taxon>
        <taxon>Lepidoptera</taxon>
        <taxon>Glossata</taxon>
        <taxon>Ditrysia</taxon>
        <taxon>Papilionoidea</taxon>
        <taxon>Nymphalidae</taxon>
        <taxon>Satyrinae</taxon>
        <taxon>Satyrini</taxon>
        <taxon>Parargina</taxon>
        <taxon>Pararge</taxon>
    </lineage>
</organism>
<reference evidence="1" key="1">
    <citation type="submission" date="2022-03" db="EMBL/GenBank/DDBJ databases">
        <authorList>
            <person name="Lindestad O."/>
        </authorList>
    </citation>
    <scope>NUCLEOTIDE SEQUENCE</scope>
</reference>
<dbReference type="AlphaFoldDB" id="A0A8S4R4J6"/>
<comment type="caution">
    <text evidence="1">The sequence shown here is derived from an EMBL/GenBank/DDBJ whole genome shotgun (WGS) entry which is preliminary data.</text>
</comment>
<protein>
    <submittedName>
        <fullName evidence="1">Jg20221 protein</fullName>
    </submittedName>
</protein>
<sequence>MPIAMSKEEWARLSRWAGDREDPEVMRRRQCVQYMNKMSQQMTKSWPNSLECIAAAPQNVNKRNEELRRARVAAAEQANSQFYARYVRRHQAEQRRLMFNARDSFFKNKDAPKLLLR</sequence>
<evidence type="ECO:0000313" key="2">
    <source>
        <dbReference type="Proteomes" id="UP000838756"/>
    </source>
</evidence>
<keyword evidence="2" id="KW-1185">Reference proteome</keyword>
<dbReference type="Proteomes" id="UP000838756">
    <property type="component" value="Unassembled WGS sequence"/>
</dbReference>